<protein>
    <submittedName>
        <fullName evidence="1">Uncharacterized protein</fullName>
    </submittedName>
</protein>
<organism evidence="1 2">
    <name type="scientific">Streptomyces inhibens</name>
    <dbReference type="NCBI Taxonomy" id="2293571"/>
    <lineage>
        <taxon>Bacteria</taxon>
        <taxon>Bacillati</taxon>
        <taxon>Actinomycetota</taxon>
        <taxon>Actinomycetes</taxon>
        <taxon>Kitasatosporales</taxon>
        <taxon>Streptomycetaceae</taxon>
        <taxon>Streptomyces</taxon>
    </lineage>
</organism>
<keyword evidence="2" id="KW-1185">Reference proteome</keyword>
<evidence type="ECO:0000313" key="1">
    <source>
        <dbReference type="EMBL" id="REK88091.1"/>
    </source>
</evidence>
<accession>A0A371Q0F6</accession>
<gene>
    <name evidence="1" type="ORF">DY245_23410</name>
</gene>
<reference evidence="1 2" key="1">
    <citation type="submission" date="2018-08" db="EMBL/GenBank/DDBJ databases">
        <title>Streptomyces NEAU-D10 sp. nov., a novel Actinomycete isolated from soil.</title>
        <authorList>
            <person name="Jin L."/>
        </authorList>
    </citation>
    <scope>NUCLEOTIDE SEQUENCE [LARGE SCALE GENOMIC DNA]</scope>
    <source>
        <strain evidence="1 2">NEAU-D10</strain>
    </source>
</reference>
<comment type="caution">
    <text evidence="1">The sequence shown here is derived from an EMBL/GenBank/DDBJ whole genome shotgun (WGS) entry which is preliminary data.</text>
</comment>
<dbReference type="EMBL" id="QUAC01000185">
    <property type="protein sequence ID" value="REK88091.1"/>
    <property type="molecule type" value="Genomic_DNA"/>
</dbReference>
<evidence type="ECO:0000313" key="2">
    <source>
        <dbReference type="Proteomes" id="UP000262477"/>
    </source>
</evidence>
<proteinExistence type="predicted"/>
<name>A0A371Q0F6_STRIH</name>
<dbReference type="Proteomes" id="UP000262477">
    <property type="component" value="Unassembled WGS sequence"/>
</dbReference>
<dbReference type="RefSeq" id="WP_128509189.1">
    <property type="nucleotide sequence ID" value="NZ_QUAC01000185.1"/>
</dbReference>
<dbReference type="AlphaFoldDB" id="A0A371Q0F6"/>
<sequence length="140" mass="14546">MRWQGVFPQGWADAGGEPVALFPQVEDPAGPLAFQSFGGEDLTRFAAHVPDVVAHLAVQGGQGGGVAAGAFRGMQYKDVFSGEDAVQLLSFVRGPLVGGQPLGDPLRRQQVTAQSVDRLCIGGAVVDSRGRCSGRTGLRG</sequence>